<keyword evidence="1" id="KW-0723">Serine/threonine-protein kinase</keyword>
<evidence type="ECO:0000256" key="1">
    <source>
        <dbReference type="ARBA" id="ARBA00022527"/>
    </source>
</evidence>
<gene>
    <name evidence="3" type="ORF">GCM10010151_57810</name>
</gene>
<dbReference type="InterPro" id="IPR050267">
    <property type="entry name" value="Anti-sigma-factor_SerPK"/>
</dbReference>
<reference evidence="4" key="1">
    <citation type="journal article" date="2019" name="Int. J. Syst. Evol. Microbiol.">
        <title>The Global Catalogue of Microorganisms (GCM) 10K type strain sequencing project: providing services to taxonomists for standard genome sequencing and annotation.</title>
        <authorList>
            <consortium name="The Broad Institute Genomics Platform"/>
            <consortium name="The Broad Institute Genome Sequencing Center for Infectious Disease"/>
            <person name="Wu L."/>
            <person name="Ma J."/>
        </authorList>
    </citation>
    <scope>NUCLEOTIDE SEQUENCE [LARGE SCALE GENOMIC DNA]</scope>
    <source>
        <strain evidence="4">JCM 3146</strain>
    </source>
</reference>
<name>A0ABP3H567_9ACTN</name>
<protein>
    <recommendedName>
        <fullName evidence="2">Histidine kinase/HSP90-like ATPase domain-containing protein</fullName>
    </recommendedName>
</protein>
<sequence>MSPECTAGPSREQQWSCRLDGDAYAVVTARALATAVLVGWDADLVEDVVLVTSELVTNAIAHGAAPVVYALTVRKGDEPAIVVDVTDASADLPVQHLPGEVGHFGLWIAEELARVTVHPNPPGKTVRATFDVINASLLPSPCKRPIRCPCRGGTLAVQDDMALGAWDAYRG</sequence>
<comment type="caution">
    <text evidence="3">The sequence shown here is derived from an EMBL/GenBank/DDBJ whole genome shotgun (WGS) entry which is preliminary data.</text>
</comment>
<evidence type="ECO:0000313" key="3">
    <source>
        <dbReference type="EMBL" id="GAA0360419.1"/>
    </source>
</evidence>
<feature type="domain" description="Histidine kinase/HSP90-like ATPase" evidence="2">
    <location>
        <begin position="25"/>
        <end position="129"/>
    </location>
</feature>
<organism evidence="3 4">
    <name type="scientific">Actinoallomurus spadix</name>
    <dbReference type="NCBI Taxonomy" id="79912"/>
    <lineage>
        <taxon>Bacteria</taxon>
        <taxon>Bacillati</taxon>
        <taxon>Actinomycetota</taxon>
        <taxon>Actinomycetes</taxon>
        <taxon>Streptosporangiales</taxon>
        <taxon>Thermomonosporaceae</taxon>
        <taxon>Actinoallomurus</taxon>
    </lineage>
</organism>
<dbReference type="RefSeq" id="WP_252805732.1">
    <property type="nucleotide sequence ID" value="NZ_BAAABM010000054.1"/>
</dbReference>
<dbReference type="Proteomes" id="UP001501822">
    <property type="component" value="Unassembled WGS sequence"/>
</dbReference>
<dbReference type="Pfam" id="PF13581">
    <property type="entry name" value="HATPase_c_2"/>
    <property type="match status" value="1"/>
</dbReference>
<dbReference type="Gene3D" id="3.30.565.10">
    <property type="entry name" value="Histidine kinase-like ATPase, C-terminal domain"/>
    <property type="match status" value="1"/>
</dbReference>
<dbReference type="InterPro" id="IPR003594">
    <property type="entry name" value="HATPase_dom"/>
</dbReference>
<keyword evidence="1" id="KW-0808">Transferase</keyword>
<dbReference type="PANTHER" id="PTHR35526">
    <property type="entry name" value="ANTI-SIGMA-F FACTOR RSBW-RELATED"/>
    <property type="match status" value="1"/>
</dbReference>
<evidence type="ECO:0000259" key="2">
    <source>
        <dbReference type="Pfam" id="PF13581"/>
    </source>
</evidence>
<dbReference type="CDD" id="cd16936">
    <property type="entry name" value="HATPase_RsbW-like"/>
    <property type="match status" value="1"/>
</dbReference>
<evidence type="ECO:0000313" key="4">
    <source>
        <dbReference type="Proteomes" id="UP001501822"/>
    </source>
</evidence>
<dbReference type="EMBL" id="BAAABM010000054">
    <property type="protein sequence ID" value="GAA0360419.1"/>
    <property type="molecule type" value="Genomic_DNA"/>
</dbReference>
<dbReference type="PANTHER" id="PTHR35526:SF3">
    <property type="entry name" value="ANTI-SIGMA-F FACTOR RSBW"/>
    <property type="match status" value="1"/>
</dbReference>
<accession>A0ABP3H567</accession>
<proteinExistence type="predicted"/>
<keyword evidence="4" id="KW-1185">Reference proteome</keyword>
<dbReference type="InterPro" id="IPR036890">
    <property type="entry name" value="HATPase_C_sf"/>
</dbReference>
<keyword evidence="1" id="KW-0418">Kinase</keyword>